<dbReference type="InterPro" id="IPR044159">
    <property type="entry name" value="IQM"/>
</dbReference>
<sequence length="228" mass="25700">MVRRVTKRVQQVLHLSQRSWIVFFAGRDLNHIAVVKNFVDSEEICDIETLPPAVIMGITCPGAGYDSINDSLQSLLVRSSSLGNNVRSTLRSISFNGRDSEPAKLKAFGSGEFLIKESLSFNGREMDPFNLDTKISIETPTFAPDKSTKSDIPKTLRFSPLGKRPSEPTLIKPDSPKHEAAVKLQKVYKSFRTRRQLADCAVLVEQRWYVLYAFFLSFKDSTCHQLTL</sequence>
<organism evidence="6 7">
    <name type="scientific">Ensete ventricosum</name>
    <name type="common">Abyssinian banana</name>
    <name type="synonym">Musa ensete</name>
    <dbReference type="NCBI Taxonomy" id="4639"/>
    <lineage>
        <taxon>Eukaryota</taxon>
        <taxon>Viridiplantae</taxon>
        <taxon>Streptophyta</taxon>
        <taxon>Embryophyta</taxon>
        <taxon>Tracheophyta</taxon>
        <taxon>Spermatophyta</taxon>
        <taxon>Magnoliopsida</taxon>
        <taxon>Liliopsida</taxon>
        <taxon>Zingiberales</taxon>
        <taxon>Musaceae</taxon>
        <taxon>Ensete</taxon>
    </lineage>
</organism>
<evidence type="ECO:0000313" key="6">
    <source>
        <dbReference type="EMBL" id="RRT56836.1"/>
    </source>
</evidence>
<accession>A0A426YYL6</accession>
<dbReference type="GO" id="GO:0005634">
    <property type="term" value="C:nucleus"/>
    <property type="evidence" value="ECO:0007669"/>
    <property type="project" value="UniProtKB-SubCell"/>
</dbReference>
<dbReference type="PANTHER" id="PTHR31250">
    <property type="entry name" value="IQ DOMAIN-CONTAINING PROTEIN IQM3"/>
    <property type="match status" value="1"/>
</dbReference>
<feature type="region of interest" description="Disordered" evidence="5">
    <location>
        <begin position="142"/>
        <end position="175"/>
    </location>
</feature>
<dbReference type="Proteomes" id="UP000287651">
    <property type="component" value="Unassembled WGS sequence"/>
</dbReference>
<dbReference type="PANTHER" id="PTHR31250:SF14">
    <property type="entry name" value="IQ DOMAIN-CONTAINING PROTEIN IQM2"/>
    <property type="match status" value="1"/>
</dbReference>
<gene>
    <name evidence="6" type="ORF">B296_00033438</name>
</gene>
<evidence type="ECO:0000256" key="2">
    <source>
        <dbReference type="ARBA" id="ARBA00004496"/>
    </source>
</evidence>
<reference evidence="6 7" key="1">
    <citation type="journal article" date="2014" name="Agronomy (Basel)">
        <title>A Draft Genome Sequence for Ensete ventricosum, the Drought-Tolerant Tree Against Hunger.</title>
        <authorList>
            <person name="Harrison J."/>
            <person name="Moore K.A."/>
            <person name="Paszkiewicz K."/>
            <person name="Jones T."/>
            <person name="Grant M."/>
            <person name="Ambacheew D."/>
            <person name="Muzemil S."/>
            <person name="Studholme D.J."/>
        </authorList>
    </citation>
    <scope>NUCLEOTIDE SEQUENCE [LARGE SCALE GENOMIC DNA]</scope>
</reference>
<dbReference type="GO" id="GO:0005737">
    <property type="term" value="C:cytoplasm"/>
    <property type="evidence" value="ECO:0007669"/>
    <property type="project" value="UniProtKB-SubCell"/>
</dbReference>
<keyword evidence="3" id="KW-0963">Cytoplasm</keyword>
<proteinExistence type="predicted"/>
<comment type="caution">
    <text evidence="6">The sequence shown here is derived from an EMBL/GenBank/DDBJ whole genome shotgun (WGS) entry which is preliminary data.</text>
</comment>
<evidence type="ECO:0000313" key="7">
    <source>
        <dbReference type="Proteomes" id="UP000287651"/>
    </source>
</evidence>
<evidence type="ECO:0000256" key="4">
    <source>
        <dbReference type="ARBA" id="ARBA00023242"/>
    </source>
</evidence>
<comment type="subcellular location">
    <subcellularLocation>
        <location evidence="2">Cytoplasm</location>
    </subcellularLocation>
    <subcellularLocation>
        <location evidence="1">Nucleus</location>
    </subcellularLocation>
</comment>
<evidence type="ECO:0000256" key="1">
    <source>
        <dbReference type="ARBA" id="ARBA00004123"/>
    </source>
</evidence>
<evidence type="ECO:0000256" key="3">
    <source>
        <dbReference type="ARBA" id="ARBA00022490"/>
    </source>
</evidence>
<name>A0A426YYL6_ENSVE</name>
<evidence type="ECO:0000256" key="5">
    <source>
        <dbReference type="SAM" id="MobiDB-lite"/>
    </source>
</evidence>
<dbReference type="AlphaFoldDB" id="A0A426YYL6"/>
<protein>
    <submittedName>
        <fullName evidence="6">Uncharacterized protein</fullName>
    </submittedName>
</protein>
<keyword evidence="4" id="KW-0539">Nucleus</keyword>
<dbReference type="EMBL" id="AMZH03009446">
    <property type="protein sequence ID" value="RRT56836.1"/>
    <property type="molecule type" value="Genomic_DNA"/>
</dbReference>